<organism evidence="3 5">
    <name type="scientific">[Eubacterium] siraeum</name>
    <dbReference type="NCBI Taxonomy" id="39492"/>
    <lineage>
        <taxon>Bacteria</taxon>
        <taxon>Bacillati</taxon>
        <taxon>Bacillota</taxon>
        <taxon>Clostridia</taxon>
        <taxon>Eubacteriales</taxon>
        <taxon>Oscillospiraceae</taxon>
        <taxon>Oscillospiraceae incertae sedis</taxon>
    </lineage>
</organism>
<name>A0A174Z5B9_9FIRM</name>
<dbReference type="PROSITE" id="PS50943">
    <property type="entry name" value="HTH_CROC1"/>
    <property type="match status" value="1"/>
</dbReference>
<reference evidence="4" key="2">
    <citation type="submission" date="2023-01" db="EMBL/GenBank/DDBJ databases">
        <title>Human gut microbiome strain richness.</title>
        <authorList>
            <person name="Chen-Liaw A."/>
        </authorList>
    </citation>
    <scope>NUCLEOTIDE SEQUENCE</scope>
    <source>
        <strain evidence="4">1001283st1_G1_1001283B150217_161031</strain>
    </source>
</reference>
<dbReference type="AlphaFoldDB" id="A0A174Z5B9"/>
<dbReference type="Proteomes" id="UP001210809">
    <property type="component" value="Unassembled WGS sequence"/>
</dbReference>
<evidence type="ECO:0000313" key="5">
    <source>
        <dbReference type="Proteomes" id="UP000095662"/>
    </source>
</evidence>
<evidence type="ECO:0000313" key="4">
    <source>
        <dbReference type="EMBL" id="MDB8002468.1"/>
    </source>
</evidence>
<keyword evidence="1" id="KW-0238">DNA-binding</keyword>
<gene>
    <name evidence="3" type="primary">immR_2</name>
    <name evidence="3" type="ORF">ERS852540_00192</name>
    <name evidence="4" type="ORF">PNE09_00150</name>
</gene>
<dbReference type="SUPFAM" id="SSF47413">
    <property type="entry name" value="lambda repressor-like DNA-binding domains"/>
    <property type="match status" value="1"/>
</dbReference>
<proteinExistence type="predicted"/>
<dbReference type="InterPro" id="IPR001387">
    <property type="entry name" value="Cro/C1-type_HTH"/>
</dbReference>
<feature type="domain" description="HTH cro/C1-type" evidence="2">
    <location>
        <begin position="9"/>
        <end position="63"/>
    </location>
</feature>
<sequence length="221" mass="23936">MNTDFPRILSLLRKERGLTQKQVAADLGIAQALLSHYEKGKRECGLEFLVKAADYYNVSTDYLLGRSPVSNGGIITESDIPDGNSSGDSKSGDIMLALNKKLITNSIEVIFSILQKIKSSKLSKSVSSMLTLSVYKAFRITYNANRKNDDNLFGVSPTSALHLIDSAICLEVGAAADAANDADNAPSITTNSIEAEYDKQGTALLSLIKNAEKRLDRINTD</sequence>
<reference evidence="3 5" key="1">
    <citation type="submission" date="2015-09" db="EMBL/GenBank/DDBJ databases">
        <authorList>
            <consortium name="Pathogen Informatics"/>
        </authorList>
    </citation>
    <scope>NUCLEOTIDE SEQUENCE [LARGE SCALE GENOMIC DNA]</scope>
    <source>
        <strain evidence="3 5">2789STDY5834928</strain>
    </source>
</reference>
<dbReference type="Proteomes" id="UP000095662">
    <property type="component" value="Unassembled WGS sequence"/>
</dbReference>
<dbReference type="InterPro" id="IPR010982">
    <property type="entry name" value="Lambda_DNA-bd_dom_sf"/>
</dbReference>
<dbReference type="GO" id="GO:0003677">
    <property type="term" value="F:DNA binding"/>
    <property type="evidence" value="ECO:0007669"/>
    <property type="project" value="UniProtKB-KW"/>
</dbReference>
<dbReference type="CDD" id="cd00093">
    <property type="entry name" value="HTH_XRE"/>
    <property type="match status" value="1"/>
</dbReference>
<evidence type="ECO:0000256" key="1">
    <source>
        <dbReference type="ARBA" id="ARBA00023125"/>
    </source>
</evidence>
<dbReference type="OrthoDB" id="8115576at2"/>
<dbReference type="EMBL" id="CZBY01000001">
    <property type="protein sequence ID" value="CUQ81087.1"/>
    <property type="molecule type" value="Genomic_DNA"/>
</dbReference>
<dbReference type="Pfam" id="PF01381">
    <property type="entry name" value="HTH_3"/>
    <property type="match status" value="1"/>
</dbReference>
<dbReference type="PANTHER" id="PTHR46558">
    <property type="entry name" value="TRACRIPTIONAL REGULATORY PROTEIN-RELATED-RELATED"/>
    <property type="match status" value="1"/>
</dbReference>
<dbReference type="SMART" id="SM00530">
    <property type="entry name" value="HTH_XRE"/>
    <property type="match status" value="1"/>
</dbReference>
<dbReference type="EMBL" id="JAQLXW010000001">
    <property type="protein sequence ID" value="MDB8002468.1"/>
    <property type="molecule type" value="Genomic_DNA"/>
</dbReference>
<accession>A0A174Z5B9</accession>
<dbReference type="Gene3D" id="1.10.260.40">
    <property type="entry name" value="lambda repressor-like DNA-binding domains"/>
    <property type="match status" value="1"/>
</dbReference>
<evidence type="ECO:0000313" key="3">
    <source>
        <dbReference type="EMBL" id="CUQ81087.1"/>
    </source>
</evidence>
<dbReference type="STRING" id="39492.ERS852540_00192"/>
<dbReference type="PANTHER" id="PTHR46558:SF13">
    <property type="entry name" value="HTH-TYPE TRANSCRIPTIONAL REGULATOR IMMR"/>
    <property type="match status" value="1"/>
</dbReference>
<protein>
    <submittedName>
        <fullName evidence="3">HTH-type transcriptional regulator immR</fullName>
    </submittedName>
    <submittedName>
        <fullName evidence="4">Helix-turn-helix transcriptional regulator</fullName>
    </submittedName>
</protein>
<evidence type="ECO:0000259" key="2">
    <source>
        <dbReference type="PROSITE" id="PS50943"/>
    </source>
</evidence>